<reference evidence="2" key="1">
    <citation type="journal article" date="2014" name="Int. J. Syst. Evol. Microbiol.">
        <title>Complete genome sequence of Corynebacterium casei LMG S-19264T (=DSM 44701T), isolated from a smear-ripened cheese.</title>
        <authorList>
            <consortium name="US DOE Joint Genome Institute (JGI-PGF)"/>
            <person name="Walter F."/>
            <person name="Albersmeier A."/>
            <person name="Kalinowski J."/>
            <person name="Ruckert C."/>
        </authorList>
    </citation>
    <scope>NUCLEOTIDE SEQUENCE</scope>
    <source>
        <strain evidence="2">CCM 7086</strain>
    </source>
</reference>
<sequence>MPDTIRLSPSAAFWDEAARHLLARALPGWRDAATVADLSGVRAMVSTFEHLQLLRQALARAVGRAFVPPTIMTLSASIGMLPPRSGQSATASSERLMTLYASLRQHGWLKKLFTARRNTDLLPLAETLLTLADELTQAFLPLLGADNEGAADAADARWQAALERLSPAARHLLSDETQLVWTIWKSQLDGNDALALRFARMQELAREAQQPLFWISPVAPDAMEQVFLDTWSQRQPVTVMTLDWRADAIAPIYRHAWQEVADVGDEQDRNEATPLQTPPGLMLFGADNLEAEAQGGAQSILDWLQAGMQSIAIVAQDRVVARRIRALLERAQIHVADETGWKLSTTRAAAAVAAWTELVAAQAETVGLLDFLKSPFVFAGEADKADHLMRIETALRRGNVPGGWDAAVAACERVPDAQQLLLRLREQAQQHVGRRRLCEWLAATRRTFDALDMDAALQNDEAGGQILELFDAIERDCAHIDQEFSFAEWRAFLNLQIEATAFVQPWRDRRVVMLPLNGARLRSFDAVLVVGADAEHLPSRPVETLFFANVVRAELGLATRESRQRQQLRDVVELLSSNARVVMSWQTHKNGEPNLPSPWLQRLELALAQAGLPPLAKASFDLPCRRLTAMPAFMPAPSAAPLRPQKLSASGYNSLVACPYQFFATRMLGLSGLDELSELPEKRDYGDWLHRILALFHETLREHPVTGDERAALLQEISDRVFGEELRRSAAALGFQARWQKNMPAYLEWVAEREAQGWQFMLGEEQAQKVLHWDDGEIVLHGRIDRIDADANGAQVVLDYKSTSAETLKKRLDKGEDQQLPFYGLLSPMPLAGAAYVPLEQSKNRIAEVAAQDFDDWQRALEQRIAAGMQAIDRGAPLPASGPESVCQYCDVRGLCRKGAW</sequence>
<accession>A0A8J2UPS2</accession>
<proteinExistence type="predicted"/>
<organism evidence="2 3">
    <name type="scientific">Oxalicibacterium flavum</name>
    <dbReference type="NCBI Taxonomy" id="179467"/>
    <lineage>
        <taxon>Bacteria</taxon>
        <taxon>Pseudomonadati</taxon>
        <taxon>Pseudomonadota</taxon>
        <taxon>Betaproteobacteria</taxon>
        <taxon>Burkholderiales</taxon>
        <taxon>Oxalobacteraceae</taxon>
        <taxon>Oxalicibacterium</taxon>
    </lineage>
</organism>
<dbReference type="SUPFAM" id="SSF52540">
    <property type="entry name" value="P-loop containing nucleoside triphosphate hydrolases"/>
    <property type="match status" value="1"/>
</dbReference>
<keyword evidence="3" id="KW-1185">Reference proteome</keyword>
<protein>
    <recommendedName>
        <fullName evidence="1">PD-(D/E)XK endonuclease-like domain-containing protein</fullName>
    </recommendedName>
</protein>
<evidence type="ECO:0000259" key="1">
    <source>
        <dbReference type="Pfam" id="PF12705"/>
    </source>
</evidence>
<gene>
    <name evidence="2" type="ORF">GCM10007205_17770</name>
</gene>
<evidence type="ECO:0000313" key="2">
    <source>
        <dbReference type="EMBL" id="GGC09062.1"/>
    </source>
</evidence>
<dbReference type="AlphaFoldDB" id="A0A8J2UPS2"/>
<dbReference type="InterPro" id="IPR011604">
    <property type="entry name" value="PDDEXK-like_dom_sf"/>
</dbReference>
<comment type="caution">
    <text evidence="2">The sequence shown here is derived from an EMBL/GenBank/DDBJ whole genome shotgun (WGS) entry which is preliminary data.</text>
</comment>
<dbReference type="Pfam" id="PF12705">
    <property type="entry name" value="PDDEXK_1"/>
    <property type="match status" value="1"/>
</dbReference>
<dbReference type="InterPro" id="IPR027417">
    <property type="entry name" value="P-loop_NTPase"/>
</dbReference>
<dbReference type="Gene3D" id="3.90.320.10">
    <property type="match status" value="1"/>
</dbReference>
<feature type="domain" description="PD-(D/E)XK endonuclease-like" evidence="1">
    <location>
        <begin position="647"/>
        <end position="897"/>
    </location>
</feature>
<dbReference type="EMBL" id="BMCG01000003">
    <property type="protein sequence ID" value="GGC09062.1"/>
    <property type="molecule type" value="Genomic_DNA"/>
</dbReference>
<dbReference type="InterPro" id="IPR038726">
    <property type="entry name" value="PDDEXK_AddAB-type"/>
</dbReference>
<dbReference type="Proteomes" id="UP000620266">
    <property type="component" value="Unassembled WGS sequence"/>
</dbReference>
<reference evidence="2" key="2">
    <citation type="submission" date="2020-09" db="EMBL/GenBank/DDBJ databases">
        <authorList>
            <person name="Sun Q."/>
            <person name="Sedlacek I."/>
        </authorList>
    </citation>
    <scope>NUCLEOTIDE SEQUENCE</scope>
    <source>
        <strain evidence="2">CCM 7086</strain>
    </source>
</reference>
<evidence type="ECO:0000313" key="3">
    <source>
        <dbReference type="Proteomes" id="UP000620266"/>
    </source>
</evidence>
<name>A0A8J2UPS2_9BURK</name>